<feature type="transmembrane region" description="Helical" evidence="5">
    <location>
        <begin position="310"/>
        <end position="326"/>
    </location>
</feature>
<dbReference type="InterPro" id="IPR044880">
    <property type="entry name" value="NCX_ion-bd_dom_sf"/>
</dbReference>
<accession>A0A1H8SDK9</accession>
<dbReference type="InterPro" id="IPR004837">
    <property type="entry name" value="NaCa_Exmemb"/>
</dbReference>
<evidence type="ECO:0000313" key="7">
    <source>
        <dbReference type="EMBL" id="SEO76810.1"/>
    </source>
</evidence>
<dbReference type="PANTHER" id="PTHR10846">
    <property type="entry name" value="SODIUM/POTASSIUM/CALCIUM EXCHANGER"/>
    <property type="match status" value="1"/>
</dbReference>
<evidence type="ECO:0000256" key="5">
    <source>
        <dbReference type="SAM" id="Phobius"/>
    </source>
</evidence>
<evidence type="ECO:0000259" key="6">
    <source>
        <dbReference type="Pfam" id="PF01699"/>
    </source>
</evidence>
<evidence type="ECO:0000256" key="1">
    <source>
        <dbReference type="ARBA" id="ARBA00004141"/>
    </source>
</evidence>
<feature type="domain" description="Sodium/calcium exchanger membrane region" evidence="6">
    <location>
        <begin position="6"/>
        <end position="146"/>
    </location>
</feature>
<feature type="transmembrane region" description="Helical" evidence="5">
    <location>
        <begin position="128"/>
        <end position="146"/>
    </location>
</feature>
<dbReference type="NCBIfam" id="TIGR00367">
    <property type="entry name" value="calcium/sodium antiporter"/>
    <property type="match status" value="1"/>
</dbReference>
<keyword evidence="2 5" id="KW-0812">Transmembrane</keyword>
<name>A0A1H8SDK9_9PROT</name>
<dbReference type="Proteomes" id="UP000198814">
    <property type="component" value="Unassembled WGS sequence"/>
</dbReference>
<gene>
    <name evidence="7" type="ORF">SAMN05216333_11829</name>
</gene>
<feature type="transmembrane region" description="Helical" evidence="5">
    <location>
        <begin position="183"/>
        <end position="204"/>
    </location>
</feature>
<dbReference type="PANTHER" id="PTHR10846:SF8">
    <property type="entry name" value="INNER MEMBRANE PROTEIN YRBG"/>
    <property type="match status" value="1"/>
</dbReference>
<dbReference type="AlphaFoldDB" id="A0A1H8SDK9"/>
<reference evidence="8" key="1">
    <citation type="submission" date="2016-10" db="EMBL/GenBank/DDBJ databases">
        <authorList>
            <person name="Varghese N."/>
            <person name="Submissions S."/>
        </authorList>
    </citation>
    <scope>NUCLEOTIDE SEQUENCE [LARGE SCALE GENOMIC DNA]</scope>
    <source>
        <strain evidence="8">Nm76</strain>
    </source>
</reference>
<feature type="transmembrane region" description="Helical" evidence="5">
    <location>
        <begin position="105"/>
        <end position="122"/>
    </location>
</feature>
<organism evidence="7 8">
    <name type="scientific">Nitrosomonas oligotropha</name>
    <dbReference type="NCBI Taxonomy" id="42354"/>
    <lineage>
        <taxon>Bacteria</taxon>
        <taxon>Pseudomonadati</taxon>
        <taxon>Pseudomonadota</taxon>
        <taxon>Betaproteobacteria</taxon>
        <taxon>Nitrosomonadales</taxon>
        <taxon>Nitrosomonadaceae</taxon>
        <taxon>Nitrosomonas</taxon>
    </lineage>
</organism>
<evidence type="ECO:0000313" key="8">
    <source>
        <dbReference type="Proteomes" id="UP000198814"/>
    </source>
</evidence>
<feature type="transmembrane region" description="Helical" evidence="5">
    <location>
        <begin position="216"/>
        <end position="238"/>
    </location>
</feature>
<comment type="subcellular location">
    <subcellularLocation>
        <location evidence="1">Membrane</location>
        <topology evidence="1">Multi-pass membrane protein</topology>
    </subcellularLocation>
</comment>
<dbReference type="GO" id="GO:0006874">
    <property type="term" value="P:intracellular calcium ion homeostasis"/>
    <property type="evidence" value="ECO:0007669"/>
    <property type="project" value="TreeGrafter"/>
</dbReference>
<feature type="transmembrane region" description="Helical" evidence="5">
    <location>
        <begin position="71"/>
        <end position="93"/>
    </location>
</feature>
<dbReference type="OrthoDB" id="9794225at2"/>
<feature type="transmembrane region" description="Helical" evidence="5">
    <location>
        <begin position="6"/>
        <end position="25"/>
    </location>
</feature>
<evidence type="ECO:0000256" key="2">
    <source>
        <dbReference type="ARBA" id="ARBA00022692"/>
    </source>
</evidence>
<feature type="transmembrane region" description="Helical" evidence="5">
    <location>
        <begin position="250"/>
        <end position="273"/>
    </location>
</feature>
<dbReference type="RefSeq" id="WP_090320436.1">
    <property type="nucleotide sequence ID" value="NZ_FNOE01000019.1"/>
</dbReference>
<feature type="transmembrane region" description="Helical" evidence="5">
    <location>
        <begin position="32"/>
        <end position="51"/>
    </location>
</feature>
<protein>
    <submittedName>
        <fullName evidence="7">Cation:H+ antiporter</fullName>
    </submittedName>
</protein>
<keyword evidence="8" id="KW-1185">Reference proteome</keyword>
<feature type="transmembrane region" description="Helical" evidence="5">
    <location>
        <begin position="279"/>
        <end position="298"/>
    </location>
</feature>
<keyword evidence="3 5" id="KW-1133">Transmembrane helix</keyword>
<dbReference type="GO" id="GO:0005262">
    <property type="term" value="F:calcium channel activity"/>
    <property type="evidence" value="ECO:0007669"/>
    <property type="project" value="TreeGrafter"/>
</dbReference>
<dbReference type="GO" id="GO:0005886">
    <property type="term" value="C:plasma membrane"/>
    <property type="evidence" value="ECO:0007669"/>
    <property type="project" value="TreeGrafter"/>
</dbReference>
<evidence type="ECO:0000256" key="4">
    <source>
        <dbReference type="ARBA" id="ARBA00023136"/>
    </source>
</evidence>
<dbReference type="InterPro" id="IPR004481">
    <property type="entry name" value="K/Na/Ca-exchanger"/>
</dbReference>
<dbReference type="EMBL" id="FODO01000018">
    <property type="protein sequence ID" value="SEO76810.1"/>
    <property type="molecule type" value="Genomic_DNA"/>
</dbReference>
<sequence>MIQLHPVIIFLGGLTIIVLGAEMLLRSATRVAAMLGISPIVIGLTIVSIGTSTPELAVGITAVAEDKGSLAVGNIAGTNILNILFILGLSAVIRPLPIRLLSIKLDVPVMIGSAFILILLSLDGVLSRIEGMLLVFAAVFYTILLIKESRKESAATKKEFSEEFGEKPIPKAHRYPQYALQSLLLFTGMALTVLGADLLVAGAVNIAKTYGVSDAFIGLTIVAIGTSAPELVTTLVATYRNDRDVAVGNLIGSSIYNILVILGLTTLAAPSGIGVEDDILWIDLPLAAIVAVACLPVFRSERMVSRNEGIVFVTAYIFYLTMLVMLRT</sequence>
<dbReference type="GO" id="GO:0008273">
    <property type="term" value="F:calcium, potassium:sodium antiporter activity"/>
    <property type="evidence" value="ECO:0007669"/>
    <property type="project" value="TreeGrafter"/>
</dbReference>
<feature type="domain" description="Sodium/calcium exchanger membrane region" evidence="6">
    <location>
        <begin position="183"/>
        <end position="324"/>
    </location>
</feature>
<dbReference type="STRING" id="42354.SAMN05216333_11829"/>
<evidence type="ECO:0000256" key="3">
    <source>
        <dbReference type="ARBA" id="ARBA00022989"/>
    </source>
</evidence>
<dbReference type="Gene3D" id="1.20.1420.30">
    <property type="entry name" value="NCX, central ion-binding region"/>
    <property type="match status" value="1"/>
</dbReference>
<proteinExistence type="predicted"/>
<keyword evidence="4 5" id="KW-0472">Membrane</keyword>
<dbReference type="Pfam" id="PF01699">
    <property type="entry name" value="Na_Ca_ex"/>
    <property type="match status" value="2"/>
</dbReference>